<sequence>MHTRDESYRNLRNQDVRAYEDDACRTNSKPRHHEGFMFRASAGLPAPVIVTPLIWRIQNQVVDERVATARAPPCQERVTDMSLTASDYRRRPTPTAEDSGRRGKEGAADQPVPDQFTFTFRVEDDCY</sequence>
<dbReference type="Proteomes" id="UP000053097">
    <property type="component" value="Unassembled WGS sequence"/>
</dbReference>
<keyword evidence="3" id="KW-1185">Reference proteome</keyword>
<organism evidence="2 3">
    <name type="scientific">Ooceraea biroi</name>
    <name type="common">Clonal raider ant</name>
    <name type="synonym">Cerapachys biroi</name>
    <dbReference type="NCBI Taxonomy" id="2015173"/>
    <lineage>
        <taxon>Eukaryota</taxon>
        <taxon>Metazoa</taxon>
        <taxon>Ecdysozoa</taxon>
        <taxon>Arthropoda</taxon>
        <taxon>Hexapoda</taxon>
        <taxon>Insecta</taxon>
        <taxon>Pterygota</taxon>
        <taxon>Neoptera</taxon>
        <taxon>Endopterygota</taxon>
        <taxon>Hymenoptera</taxon>
        <taxon>Apocrita</taxon>
        <taxon>Aculeata</taxon>
        <taxon>Formicoidea</taxon>
        <taxon>Formicidae</taxon>
        <taxon>Dorylinae</taxon>
        <taxon>Ooceraea</taxon>
    </lineage>
</organism>
<evidence type="ECO:0000313" key="2">
    <source>
        <dbReference type="EMBL" id="EZA52934.1"/>
    </source>
</evidence>
<gene>
    <name evidence="2" type="ORF">X777_07404</name>
</gene>
<reference evidence="2 3" key="1">
    <citation type="journal article" date="2014" name="Curr. Biol.">
        <title>The genome of the clonal raider ant Cerapachys biroi.</title>
        <authorList>
            <person name="Oxley P.R."/>
            <person name="Ji L."/>
            <person name="Fetter-Pruneda I."/>
            <person name="McKenzie S.K."/>
            <person name="Li C."/>
            <person name="Hu H."/>
            <person name="Zhang G."/>
            <person name="Kronauer D.J."/>
        </authorList>
    </citation>
    <scope>NUCLEOTIDE SEQUENCE [LARGE SCALE GENOMIC DNA]</scope>
</reference>
<accession>A0A026WD12</accession>
<dbReference type="AlphaFoldDB" id="A0A026WD12"/>
<feature type="region of interest" description="Disordered" evidence="1">
    <location>
        <begin position="73"/>
        <end position="116"/>
    </location>
</feature>
<dbReference type="EMBL" id="KK107304">
    <property type="protein sequence ID" value="EZA52934.1"/>
    <property type="molecule type" value="Genomic_DNA"/>
</dbReference>
<proteinExistence type="predicted"/>
<name>A0A026WD12_OOCBI</name>
<protein>
    <submittedName>
        <fullName evidence="2">Uncharacterized protein</fullName>
    </submittedName>
</protein>
<evidence type="ECO:0000313" key="3">
    <source>
        <dbReference type="Proteomes" id="UP000053097"/>
    </source>
</evidence>
<feature type="compositionally biased region" description="Basic and acidic residues" evidence="1">
    <location>
        <begin position="98"/>
        <end position="107"/>
    </location>
</feature>
<evidence type="ECO:0000256" key="1">
    <source>
        <dbReference type="SAM" id="MobiDB-lite"/>
    </source>
</evidence>